<evidence type="ECO:0000256" key="8">
    <source>
        <dbReference type="ARBA" id="ARBA00022840"/>
    </source>
</evidence>
<proteinExistence type="inferred from homology"/>
<dbReference type="InterPro" id="IPR001245">
    <property type="entry name" value="Ser-Thr/Tyr_kinase_cat_dom"/>
</dbReference>
<dbReference type="AlphaFoldDB" id="A0ABD3EH95"/>
<dbReference type="InterPro" id="IPR011009">
    <property type="entry name" value="Kinase-like_dom_sf"/>
</dbReference>
<dbReference type="SMART" id="SM00108">
    <property type="entry name" value="B_lectin"/>
    <property type="match status" value="1"/>
</dbReference>
<gene>
    <name evidence="22" type="ORF">CASFOL_002176</name>
</gene>
<dbReference type="InterPro" id="IPR000719">
    <property type="entry name" value="Prot_kinase_dom"/>
</dbReference>
<dbReference type="SMART" id="SM00473">
    <property type="entry name" value="PAN_AP"/>
    <property type="match status" value="1"/>
</dbReference>
<evidence type="ECO:0000256" key="9">
    <source>
        <dbReference type="ARBA" id="ARBA00022989"/>
    </source>
</evidence>
<dbReference type="FunFam" id="2.90.10.10:FF:000004">
    <property type="entry name" value="G-type lectin S-receptor-like serine/threonine-protein kinase"/>
    <property type="match status" value="1"/>
</dbReference>
<dbReference type="InterPro" id="IPR003609">
    <property type="entry name" value="Pan_app"/>
</dbReference>
<dbReference type="PROSITE" id="PS00108">
    <property type="entry name" value="PROTEIN_KINASE_ST"/>
    <property type="match status" value="1"/>
</dbReference>
<dbReference type="Pfam" id="PF00954">
    <property type="entry name" value="S_locus_glycop"/>
    <property type="match status" value="1"/>
</dbReference>
<dbReference type="CDD" id="cd14066">
    <property type="entry name" value="STKc_IRAK"/>
    <property type="match status" value="1"/>
</dbReference>
<dbReference type="CDD" id="cd01098">
    <property type="entry name" value="PAN_AP_plant"/>
    <property type="match status" value="1"/>
</dbReference>
<keyword evidence="4 17" id="KW-0812">Transmembrane</keyword>
<feature type="transmembrane region" description="Helical" evidence="17">
    <location>
        <begin position="444"/>
        <end position="466"/>
    </location>
</feature>
<dbReference type="Pfam" id="PF07714">
    <property type="entry name" value="PK_Tyr_Ser-Thr"/>
    <property type="match status" value="1"/>
</dbReference>
<dbReference type="InterPro" id="IPR024171">
    <property type="entry name" value="SRK-like_kinase"/>
</dbReference>
<evidence type="ECO:0000256" key="6">
    <source>
        <dbReference type="ARBA" id="ARBA00022741"/>
    </source>
</evidence>
<dbReference type="GO" id="GO:0016020">
    <property type="term" value="C:membrane"/>
    <property type="evidence" value="ECO:0007669"/>
    <property type="project" value="UniProtKB-SubCell"/>
</dbReference>
<evidence type="ECO:0000313" key="22">
    <source>
        <dbReference type="EMBL" id="KAL3652495.1"/>
    </source>
</evidence>
<evidence type="ECO:0000256" key="11">
    <source>
        <dbReference type="ARBA" id="ARBA00023157"/>
    </source>
</evidence>
<evidence type="ECO:0000256" key="14">
    <source>
        <dbReference type="ARBA" id="ARBA00048679"/>
    </source>
</evidence>
<comment type="subcellular location">
    <subcellularLocation>
        <location evidence="1">Membrane</location>
        <topology evidence="1">Single-pass type I membrane protein</topology>
    </subcellularLocation>
</comment>
<evidence type="ECO:0000256" key="12">
    <source>
        <dbReference type="ARBA" id="ARBA00023180"/>
    </source>
</evidence>
<evidence type="ECO:0000259" key="21">
    <source>
        <dbReference type="PROSITE" id="PS50948"/>
    </source>
</evidence>
<evidence type="ECO:0000256" key="18">
    <source>
        <dbReference type="SAM" id="SignalP"/>
    </source>
</evidence>
<dbReference type="PROSITE" id="PS00107">
    <property type="entry name" value="PROTEIN_KINASE_ATP"/>
    <property type="match status" value="1"/>
</dbReference>
<keyword evidence="7 15" id="KW-0418">Kinase</keyword>
<keyword evidence="23" id="KW-1185">Reference proteome</keyword>
<dbReference type="EMBL" id="JAVIJP010000005">
    <property type="protein sequence ID" value="KAL3652495.1"/>
    <property type="molecule type" value="Genomic_DNA"/>
</dbReference>
<dbReference type="InterPro" id="IPR021820">
    <property type="entry name" value="S-locus_recpt_kinase_C"/>
</dbReference>
<dbReference type="Proteomes" id="UP001632038">
    <property type="component" value="Unassembled WGS sequence"/>
</dbReference>
<keyword evidence="9 17" id="KW-1133">Transmembrane helix</keyword>
<dbReference type="EC" id="2.7.11.1" evidence="15"/>
<keyword evidence="10 17" id="KW-0472">Membrane</keyword>
<dbReference type="InterPro" id="IPR008271">
    <property type="entry name" value="Ser/Thr_kinase_AS"/>
</dbReference>
<sequence length="812" mass="91315">MNRSIHIFSFLIFSLYSLSIVAILSAPDTINPNQVIRDGDTIVSATQKFELGFFSPGSSTNRYVGIWYRKDVTVRTPIWVVNRESPLRQNSTSGVLMVKRSGQLVIRDESNNDTIWSTNTTRVARNPVVQLLDSGNLVVREANDDQPENYIWQSFDYPTDTFLSSMDLGWNLVTGWERYISSWTSADDPAPGDYTFRLDITGYPQIFIRRGDALQYRLGPWNGMRFSGGASVRRNPPMFATGLFMNSSVVYYRHDVIDRSLISRITLSQSGVGQHWVWVNRSKEWVVYYNLPSDICDTYGLCGAHGSCNTNNSPACGCLNRFVPQDEEVWATSVWSGGCVRRAPLNCTGDVFLSYSGIKMPDSRFTWYNESLNLEECEDVCLRNCSCTAYSNLDIRKGGSGCLFWLGDLVDIRELSGEPQVIYIRMSASESDHRDINRMKTTTIIAISTSLAGIVLLGLSLALFIWKRNKNAYHVAELELPVYDLSTVAKATNSFSNSNKLGEGGFGSVYRGILEDGKEIAVKRLSATSSQGVDEFKNEVICISKLQHRNLVKLLGCCIQGDEKMLIYEYMPNKSLDLILFDVAKNKQLDWPKRFHIINGIARGLLYLHQDSRLRIIHRDLKASNILLDDDLNPKISDFGLARIFGGNETQANTNRVVGTYGYMSPEYAEKGLFSPKSDVYSLGVVVLEIVSGQRNRGFHQEDHHHNLLGHAWILYKEGRPLELVETNTVDSVYLNELRRSIHVALLCVQQHPEDRPSMSMVVLMLGSGGVLPEAKQPGFFTERRGFSSESSTSTNAKRLSNECTITLLEAR</sequence>
<keyword evidence="11" id="KW-1015">Disulfide bond</keyword>
<dbReference type="Gene3D" id="1.10.510.10">
    <property type="entry name" value="Transferase(Phosphotransferase) domain 1"/>
    <property type="match status" value="1"/>
</dbReference>
<evidence type="ECO:0000256" key="13">
    <source>
        <dbReference type="ARBA" id="ARBA00047899"/>
    </source>
</evidence>
<dbReference type="Gene3D" id="3.30.200.20">
    <property type="entry name" value="Phosphorylase Kinase, domain 1"/>
    <property type="match status" value="1"/>
</dbReference>
<reference evidence="23" key="1">
    <citation type="journal article" date="2024" name="IScience">
        <title>Strigolactones Initiate the Formation of Haustorium-like Structures in Castilleja.</title>
        <authorList>
            <person name="Buerger M."/>
            <person name="Peterson D."/>
            <person name="Chory J."/>
        </authorList>
    </citation>
    <scope>NUCLEOTIDE SEQUENCE [LARGE SCALE GENOMIC DNA]</scope>
</reference>
<dbReference type="PROSITE" id="PS50011">
    <property type="entry name" value="PROTEIN_KINASE_DOM"/>
    <property type="match status" value="1"/>
</dbReference>
<dbReference type="Gene3D" id="2.90.10.10">
    <property type="entry name" value="Bulb-type lectin domain"/>
    <property type="match status" value="1"/>
</dbReference>
<feature type="domain" description="Bulb-type lectin" evidence="20">
    <location>
        <begin position="27"/>
        <end position="152"/>
    </location>
</feature>
<feature type="domain" description="Protein kinase" evidence="19">
    <location>
        <begin position="495"/>
        <end position="780"/>
    </location>
</feature>
<dbReference type="SMART" id="SM00220">
    <property type="entry name" value="S_TKc"/>
    <property type="match status" value="1"/>
</dbReference>
<dbReference type="InterPro" id="IPR001480">
    <property type="entry name" value="Bulb-type_lectin_dom"/>
</dbReference>
<comment type="catalytic activity">
    <reaction evidence="13 15">
        <text>L-threonyl-[protein] + ATP = O-phospho-L-threonyl-[protein] + ADP + H(+)</text>
        <dbReference type="Rhea" id="RHEA:46608"/>
        <dbReference type="Rhea" id="RHEA-COMP:11060"/>
        <dbReference type="Rhea" id="RHEA-COMP:11605"/>
        <dbReference type="ChEBI" id="CHEBI:15378"/>
        <dbReference type="ChEBI" id="CHEBI:30013"/>
        <dbReference type="ChEBI" id="CHEBI:30616"/>
        <dbReference type="ChEBI" id="CHEBI:61977"/>
        <dbReference type="ChEBI" id="CHEBI:456216"/>
        <dbReference type="EC" id="2.7.11.1"/>
    </reaction>
</comment>
<evidence type="ECO:0000256" key="15">
    <source>
        <dbReference type="PIRNR" id="PIRNR000641"/>
    </source>
</evidence>
<dbReference type="SUPFAM" id="SSF51110">
    <property type="entry name" value="alpha-D-mannose-specific plant lectins"/>
    <property type="match status" value="1"/>
</dbReference>
<dbReference type="Pfam" id="PF08276">
    <property type="entry name" value="PAN_2"/>
    <property type="match status" value="1"/>
</dbReference>
<comment type="catalytic activity">
    <reaction evidence="14 15">
        <text>L-seryl-[protein] + ATP = O-phospho-L-seryl-[protein] + ADP + H(+)</text>
        <dbReference type="Rhea" id="RHEA:17989"/>
        <dbReference type="Rhea" id="RHEA-COMP:9863"/>
        <dbReference type="Rhea" id="RHEA-COMP:11604"/>
        <dbReference type="ChEBI" id="CHEBI:15378"/>
        <dbReference type="ChEBI" id="CHEBI:29999"/>
        <dbReference type="ChEBI" id="CHEBI:30616"/>
        <dbReference type="ChEBI" id="CHEBI:83421"/>
        <dbReference type="ChEBI" id="CHEBI:456216"/>
        <dbReference type="EC" id="2.7.11.1"/>
    </reaction>
</comment>
<evidence type="ECO:0000256" key="17">
    <source>
        <dbReference type="SAM" id="Phobius"/>
    </source>
</evidence>
<evidence type="ECO:0000256" key="2">
    <source>
        <dbReference type="ARBA" id="ARBA00022527"/>
    </source>
</evidence>
<keyword evidence="8 15" id="KW-0067">ATP-binding</keyword>
<feature type="signal peptide" evidence="18">
    <location>
        <begin position="1"/>
        <end position="22"/>
    </location>
</feature>
<evidence type="ECO:0000256" key="4">
    <source>
        <dbReference type="ARBA" id="ARBA00022692"/>
    </source>
</evidence>
<evidence type="ECO:0000256" key="5">
    <source>
        <dbReference type="ARBA" id="ARBA00022729"/>
    </source>
</evidence>
<comment type="similarity">
    <text evidence="15">Belongs to the protein kinase superfamily. Ser/Thr protein kinase family.</text>
</comment>
<evidence type="ECO:0000259" key="19">
    <source>
        <dbReference type="PROSITE" id="PS50011"/>
    </source>
</evidence>
<dbReference type="PANTHER" id="PTHR32444">
    <property type="entry name" value="BULB-TYPE LECTIN DOMAIN-CONTAINING PROTEIN"/>
    <property type="match status" value="1"/>
</dbReference>
<evidence type="ECO:0000313" key="23">
    <source>
        <dbReference type="Proteomes" id="UP001632038"/>
    </source>
</evidence>
<feature type="chain" id="PRO_5044830226" description="Receptor-like serine/threonine-protein kinase" evidence="18">
    <location>
        <begin position="23"/>
        <end position="812"/>
    </location>
</feature>
<dbReference type="SUPFAM" id="SSF56112">
    <property type="entry name" value="Protein kinase-like (PK-like)"/>
    <property type="match status" value="1"/>
</dbReference>
<dbReference type="InterPro" id="IPR017441">
    <property type="entry name" value="Protein_kinase_ATP_BS"/>
</dbReference>
<keyword evidence="2 15" id="KW-0723">Serine/threonine-protein kinase</keyword>
<feature type="domain" description="Apple" evidence="21">
    <location>
        <begin position="347"/>
        <end position="428"/>
    </location>
</feature>
<dbReference type="PIRSF" id="PIRSF000641">
    <property type="entry name" value="SRK"/>
    <property type="match status" value="1"/>
</dbReference>
<protein>
    <recommendedName>
        <fullName evidence="15">Receptor-like serine/threonine-protein kinase</fullName>
        <ecNumber evidence="15">2.7.11.1</ecNumber>
    </recommendedName>
</protein>
<evidence type="ECO:0000256" key="7">
    <source>
        <dbReference type="ARBA" id="ARBA00022777"/>
    </source>
</evidence>
<keyword evidence="6 15" id="KW-0547">Nucleotide-binding</keyword>
<dbReference type="CDD" id="cd00028">
    <property type="entry name" value="B_lectin"/>
    <property type="match status" value="1"/>
</dbReference>
<evidence type="ECO:0000256" key="16">
    <source>
        <dbReference type="PROSITE-ProRule" id="PRU10141"/>
    </source>
</evidence>
<dbReference type="PANTHER" id="PTHR32444:SF183">
    <property type="entry name" value="APPLE DOMAIN-CONTAINING PROTEIN"/>
    <property type="match status" value="1"/>
</dbReference>
<evidence type="ECO:0000256" key="10">
    <source>
        <dbReference type="ARBA" id="ARBA00023136"/>
    </source>
</evidence>
<dbReference type="InterPro" id="IPR036426">
    <property type="entry name" value="Bulb-type_lectin_dom_sf"/>
</dbReference>
<evidence type="ECO:0000256" key="1">
    <source>
        <dbReference type="ARBA" id="ARBA00004479"/>
    </source>
</evidence>
<dbReference type="Gene3D" id="3.50.4.10">
    <property type="entry name" value="Hepatocyte Growth Factor"/>
    <property type="match status" value="1"/>
</dbReference>
<accession>A0ABD3EH95</accession>
<dbReference type="FunFam" id="1.10.510.10:FF:000060">
    <property type="entry name" value="G-type lectin S-receptor-like serine/threonine-protein kinase"/>
    <property type="match status" value="1"/>
</dbReference>
<dbReference type="Pfam" id="PF11883">
    <property type="entry name" value="DUF3403"/>
    <property type="match status" value="1"/>
</dbReference>
<name>A0ABD3EH95_9LAMI</name>
<comment type="caution">
    <text evidence="22">The sequence shown here is derived from an EMBL/GenBank/DDBJ whole genome shotgun (WGS) entry which is preliminary data.</text>
</comment>
<dbReference type="PROSITE" id="PS50948">
    <property type="entry name" value="PAN"/>
    <property type="match status" value="1"/>
</dbReference>
<keyword evidence="5 18" id="KW-0732">Signal</keyword>
<organism evidence="22 23">
    <name type="scientific">Castilleja foliolosa</name>
    <dbReference type="NCBI Taxonomy" id="1961234"/>
    <lineage>
        <taxon>Eukaryota</taxon>
        <taxon>Viridiplantae</taxon>
        <taxon>Streptophyta</taxon>
        <taxon>Embryophyta</taxon>
        <taxon>Tracheophyta</taxon>
        <taxon>Spermatophyta</taxon>
        <taxon>Magnoliopsida</taxon>
        <taxon>eudicotyledons</taxon>
        <taxon>Gunneridae</taxon>
        <taxon>Pentapetalae</taxon>
        <taxon>asterids</taxon>
        <taxon>lamiids</taxon>
        <taxon>Lamiales</taxon>
        <taxon>Orobanchaceae</taxon>
        <taxon>Pedicularideae</taxon>
        <taxon>Castillejinae</taxon>
        <taxon>Castilleja</taxon>
    </lineage>
</organism>
<dbReference type="InterPro" id="IPR000858">
    <property type="entry name" value="S_locus_glycoprot_dom"/>
</dbReference>
<dbReference type="PROSITE" id="PS50927">
    <property type="entry name" value="BULB_LECTIN"/>
    <property type="match status" value="1"/>
</dbReference>
<dbReference type="GO" id="GO:0004674">
    <property type="term" value="F:protein serine/threonine kinase activity"/>
    <property type="evidence" value="ECO:0007669"/>
    <property type="project" value="UniProtKB-KW"/>
</dbReference>
<dbReference type="Pfam" id="PF01453">
    <property type="entry name" value="B_lectin"/>
    <property type="match status" value="1"/>
</dbReference>
<keyword evidence="12" id="KW-0325">Glycoprotein</keyword>
<dbReference type="FunFam" id="3.30.200.20:FF:000195">
    <property type="entry name" value="G-type lectin S-receptor-like serine/threonine-protein kinase"/>
    <property type="match status" value="1"/>
</dbReference>
<dbReference type="GO" id="GO:0005524">
    <property type="term" value="F:ATP binding"/>
    <property type="evidence" value="ECO:0007669"/>
    <property type="project" value="UniProtKB-UniRule"/>
</dbReference>
<evidence type="ECO:0000259" key="20">
    <source>
        <dbReference type="PROSITE" id="PS50927"/>
    </source>
</evidence>
<keyword evidence="3 15" id="KW-0808">Transferase</keyword>
<evidence type="ECO:0000256" key="3">
    <source>
        <dbReference type="ARBA" id="ARBA00022679"/>
    </source>
</evidence>
<feature type="binding site" evidence="16">
    <location>
        <position position="523"/>
    </location>
    <ligand>
        <name>ATP</name>
        <dbReference type="ChEBI" id="CHEBI:30616"/>
    </ligand>
</feature>